<reference evidence="1" key="1">
    <citation type="submission" date="2021-07" db="EMBL/GenBank/DDBJ databases">
        <authorList>
            <person name="Durling M."/>
        </authorList>
    </citation>
    <scope>NUCLEOTIDE SEQUENCE</scope>
</reference>
<dbReference type="Proteomes" id="UP000696280">
    <property type="component" value="Unassembled WGS sequence"/>
</dbReference>
<dbReference type="AlphaFoldDB" id="A0A9N9Q1M3"/>
<proteinExistence type="predicted"/>
<evidence type="ECO:0000313" key="1">
    <source>
        <dbReference type="EMBL" id="CAG8961912.1"/>
    </source>
</evidence>
<dbReference type="EMBL" id="CAJVRL010000119">
    <property type="protein sequence ID" value="CAG8961912.1"/>
    <property type="molecule type" value="Genomic_DNA"/>
</dbReference>
<sequence>MELVIWKKDRTKQMNRHSNGVFGKELDGTGLLKAMKLVDLDPKDAEISKLNFFKHARMMVRVLATHSIPSSYENAKTPPNSKSPLSV</sequence>
<comment type="caution">
    <text evidence="1">The sequence shown here is derived from an EMBL/GenBank/DDBJ whole genome shotgun (WGS) entry which is preliminary data.</text>
</comment>
<name>A0A9N9Q1M3_9HELO</name>
<protein>
    <submittedName>
        <fullName evidence="1">Uncharacterized protein</fullName>
    </submittedName>
</protein>
<keyword evidence="2" id="KW-1185">Reference proteome</keyword>
<organism evidence="1 2">
    <name type="scientific">Hymenoscyphus fraxineus</name>
    <dbReference type="NCBI Taxonomy" id="746836"/>
    <lineage>
        <taxon>Eukaryota</taxon>
        <taxon>Fungi</taxon>
        <taxon>Dikarya</taxon>
        <taxon>Ascomycota</taxon>
        <taxon>Pezizomycotina</taxon>
        <taxon>Leotiomycetes</taxon>
        <taxon>Helotiales</taxon>
        <taxon>Helotiaceae</taxon>
        <taxon>Hymenoscyphus</taxon>
    </lineage>
</organism>
<accession>A0A9N9Q1M3</accession>
<evidence type="ECO:0000313" key="2">
    <source>
        <dbReference type="Proteomes" id="UP000696280"/>
    </source>
</evidence>
<gene>
    <name evidence="1" type="ORF">HYFRA_00013712</name>
</gene>